<dbReference type="NCBIfam" id="TIGR00536">
    <property type="entry name" value="hemK_fam"/>
    <property type="match status" value="1"/>
</dbReference>
<evidence type="ECO:0000313" key="8">
    <source>
        <dbReference type="EMBL" id="OIQ78906.1"/>
    </source>
</evidence>
<keyword evidence="3 8" id="KW-0808">Transferase</keyword>
<dbReference type="InterPro" id="IPR004556">
    <property type="entry name" value="HemK-like"/>
</dbReference>
<dbReference type="InterPro" id="IPR007848">
    <property type="entry name" value="Small_mtfrase_dom"/>
</dbReference>
<evidence type="ECO:0000256" key="4">
    <source>
        <dbReference type="ARBA" id="ARBA00022691"/>
    </source>
</evidence>
<dbReference type="InterPro" id="IPR002052">
    <property type="entry name" value="DNA_methylase_N6_adenine_CS"/>
</dbReference>
<evidence type="ECO:0000256" key="2">
    <source>
        <dbReference type="ARBA" id="ARBA00022603"/>
    </source>
</evidence>
<dbReference type="EC" id="2.1.1.297" evidence="1"/>
<evidence type="ECO:0000259" key="7">
    <source>
        <dbReference type="Pfam" id="PF17827"/>
    </source>
</evidence>
<dbReference type="PANTHER" id="PTHR18895:SF74">
    <property type="entry name" value="MTRF1L RELEASE FACTOR GLUTAMINE METHYLTRANSFERASE"/>
    <property type="match status" value="1"/>
</dbReference>
<feature type="domain" description="Release factor glutamine methyltransferase N-terminal" evidence="7">
    <location>
        <begin position="17"/>
        <end position="72"/>
    </location>
</feature>
<feature type="domain" description="Methyltransferase small" evidence="6">
    <location>
        <begin position="105"/>
        <end position="204"/>
    </location>
</feature>
<dbReference type="Gene3D" id="3.40.50.150">
    <property type="entry name" value="Vaccinia Virus protein VP39"/>
    <property type="match status" value="1"/>
</dbReference>
<evidence type="ECO:0000259" key="6">
    <source>
        <dbReference type="Pfam" id="PF05175"/>
    </source>
</evidence>
<comment type="caution">
    <text evidence="8">The sequence shown here is derived from an EMBL/GenBank/DDBJ whole genome shotgun (WGS) entry which is preliminary data.</text>
</comment>
<dbReference type="InterPro" id="IPR019874">
    <property type="entry name" value="RF_methyltr_PrmC"/>
</dbReference>
<evidence type="ECO:0000256" key="5">
    <source>
        <dbReference type="ARBA" id="ARBA00048391"/>
    </source>
</evidence>
<name>A0A1J5Q6V2_9ZZZZ</name>
<dbReference type="SUPFAM" id="SSF53335">
    <property type="entry name" value="S-adenosyl-L-methionine-dependent methyltransferases"/>
    <property type="match status" value="1"/>
</dbReference>
<dbReference type="AlphaFoldDB" id="A0A1J5Q6V2"/>
<accession>A0A1J5Q6V2</accession>
<dbReference type="HAMAP" id="MF_02126">
    <property type="entry name" value="RF_methyltr_PrmC"/>
    <property type="match status" value="1"/>
</dbReference>
<dbReference type="NCBIfam" id="TIGR03534">
    <property type="entry name" value="RF_mod_PrmC"/>
    <property type="match status" value="1"/>
</dbReference>
<dbReference type="GO" id="GO:0032259">
    <property type="term" value="P:methylation"/>
    <property type="evidence" value="ECO:0007669"/>
    <property type="project" value="UniProtKB-KW"/>
</dbReference>
<dbReference type="InterPro" id="IPR050320">
    <property type="entry name" value="N5-glutamine_MTase"/>
</dbReference>
<comment type="catalytic activity">
    <reaction evidence="5">
        <text>L-glutaminyl-[peptide chain release factor] + S-adenosyl-L-methionine = N(5)-methyl-L-glutaminyl-[peptide chain release factor] + S-adenosyl-L-homocysteine + H(+)</text>
        <dbReference type="Rhea" id="RHEA:42896"/>
        <dbReference type="Rhea" id="RHEA-COMP:10271"/>
        <dbReference type="Rhea" id="RHEA-COMP:10272"/>
        <dbReference type="ChEBI" id="CHEBI:15378"/>
        <dbReference type="ChEBI" id="CHEBI:30011"/>
        <dbReference type="ChEBI" id="CHEBI:57856"/>
        <dbReference type="ChEBI" id="CHEBI:59789"/>
        <dbReference type="ChEBI" id="CHEBI:61891"/>
        <dbReference type="EC" id="2.1.1.297"/>
    </reaction>
</comment>
<sequence length="306" mass="32870">MDRDDRPSLALWLQRCGLPRLDAQVLIAQVLGLSRAQQAAHPEQAIGAGELTRLDSLAARLSAGEPLAYVLGVREFYGLEFGVTRDVLIPRPETELLVDTALERLDALPEGQSPRVLDLGTGSGAIAIALAHRRPAVQIWALDASAAALNVAQENAQHLLDPRRPGGAIRFVQSDWFGELRAMEMEAPRFDCIVSNPPYVAQGDPHLPALRFEPALALTGGNPSADGLGDIRRIIAQAGRFLAPAGWLLLEHGYDQAAAVRSELADKGYGAVQSGLDLAGIERVTGGRWPEAVLEKPETDKTRGQP</sequence>
<dbReference type="Pfam" id="PF17827">
    <property type="entry name" value="PrmC_N"/>
    <property type="match status" value="1"/>
</dbReference>
<proteinExistence type="inferred from homology"/>
<organism evidence="8">
    <name type="scientific">mine drainage metagenome</name>
    <dbReference type="NCBI Taxonomy" id="410659"/>
    <lineage>
        <taxon>unclassified sequences</taxon>
        <taxon>metagenomes</taxon>
        <taxon>ecological metagenomes</taxon>
    </lineage>
</organism>
<keyword evidence="2 8" id="KW-0489">Methyltransferase</keyword>
<evidence type="ECO:0000256" key="1">
    <source>
        <dbReference type="ARBA" id="ARBA00012771"/>
    </source>
</evidence>
<dbReference type="Pfam" id="PF05175">
    <property type="entry name" value="MTS"/>
    <property type="match status" value="1"/>
</dbReference>
<dbReference type="GO" id="GO:0102559">
    <property type="term" value="F:peptide chain release factor N(5)-glutamine methyltransferase activity"/>
    <property type="evidence" value="ECO:0007669"/>
    <property type="project" value="UniProtKB-EC"/>
</dbReference>
<protein>
    <recommendedName>
        <fullName evidence="1">peptide chain release factor N(5)-glutamine methyltransferase</fullName>
        <ecNumber evidence="1">2.1.1.297</ecNumber>
    </recommendedName>
</protein>
<dbReference type="PROSITE" id="PS00092">
    <property type="entry name" value="N6_MTASE"/>
    <property type="match status" value="1"/>
</dbReference>
<keyword evidence="4" id="KW-0949">S-adenosyl-L-methionine</keyword>
<gene>
    <name evidence="8" type="primary">prmC_16</name>
    <name evidence="8" type="ORF">GALL_393870</name>
</gene>
<dbReference type="CDD" id="cd02440">
    <property type="entry name" value="AdoMet_MTases"/>
    <property type="match status" value="1"/>
</dbReference>
<dbReference type="GO" id="GO:0003676">
    <property type="term" value="F:nucleic acid binding"/>
    <property type="evidence" value="ECO:0007669"/>
    <property type="project" value="InterPro"/>
</dbReference>
<dbReference type="InterPro" id="IPR029063">
    <property type="entry name" value="SAM-dependent_MTases_sf"/>
</dbReference>
<dbReference type="PANTHER" id="PTHR18895">
    <property type="entry name" value="HEMK METHYLTRANSFERASE"/>
    <property type="match status" value="1"/>
</dbReference>
<dbReference type="Gene3D" id="1.10.8.10">
    <property type="entry name" value="DNA helicase RuvA subunit, C-terminal domain"/>
    <property type="match status" value="1"/>
</dbReference>
<reference evidence="8" key="1">
    <citation type="submission" date="2016-10" db="EMBL/GenBank/DDBJ databases">
        <title>Sequence of Gallionella enrichment culture.</title>
        <authorList>
            <person name="Poehlein A."/>
            <person name="Muehling M."/>
            <person name="Daniel R."/>
        </authorList>
    </citation>
    <scope>NUCLEOTIDE SEQUENCE</scope>
</reference>
<dbReference type="EMBL" id="MLJW01001312">
    <property type="protein sequence ID" value="OIQ78906.1"/>
    <property type="molecule type" value="Genomic_DNA"/>
</dbReference>
<evidence type="ECO:0000256" key="3">
    <source>
        <dbReference type="ARBA" id="ARBA00022679"/>
    </source>
</evidence>
<dbReference type="InterPro" id="IPR040758">
    <property type="entry name" value="PrmC_N"/>
</dbReference>